<comment type="caution">
    <text evidence="2">The sequence shown here is derived from an EMBL/GenBank/DDBJ whole genome shotgun (WGS) entry which is preliminary data.</text>
</comment>
<name>A0A847J244_9LACT</name>
<evidence type="ECO:0000313" key="3">
    <source>
        <dbReference type="Proteomes" id="UP000559962"/>
    </source>
</evidence>
<organism evidence="2 3">
    <name type="scientific">Pseudolactococcus chungangensis</name>
    <dbReference type="NCBI Taxonomy" id="451457"/>
    <lineage>
        <taxon>Bacteria</taxon>
        <taxon>Bacillati</taxon>
        <taxon>Bacillota</taxon>
        <taxon>Bacilli</taxon>
        <taxon>Lactobacillales</taxon>
        <taxon>Streptococcaceae</taxon>
        <taxon>Pseudolactococcus</taxon>
    </lineage>
</organism>
<feature type="coiled-coil region" evidence="1">
    <location>
        <begin position="167"/>
        <end position="194"/>
    </location>
</feature>
<dbReference type="Gene3D" id="3.40.50.1820">
    <property type="entry name" value="alpha/beta hydrolase"/>
    <property type="match status" value="1"/>
</dbReference>
<dbReference type="Pfam" id="PF05990">
    <property type="entry name" value="DUF900"/>
    <property type="match status" value="1"/>
</dbReference>
<reference evidence="2 3" key="1">
    <citation type="journal article" date="2020" name="Biotechnol. Biofuels">
        <title>New insights from the biogas microbiome by comprehensive genome-resolved metagenomics of nearly 1600 species originating from multiple anaerobic digesters.</title>
        <authorList>
            <person name="Campanaro S."/>
            <person name="Treu L."/>
            <person name="Rodriguez-R L.M."/>
            <person name="Kovalovszki A."/>
            <person name="Ziels R.M."/>
            <person name="Maus I."/>
            <person name="Zhu X."/>
            <person name="Kougias P.G."/>
            <person name="Basile A."/>
            <person name="Luo G."/>
            <person name="Schluter A."/>
            <person name="Konstantinidis K.T."/>
            <person name="Angelidaki I."/>
        </authorList>
    </citation>
    <scope>NUCLEOTIDE SEQUENCE [LARGE SCALE GENOMIC DNA]</scope>
    <source>
        <strain evidence="2">AS27yjCOA_61</strain>
    </source>
</reference>
<dbReference type="AlphaFoldDB" id="A0A847J244"/>
<protein>
    <submittedName>
        <fullName evidence="2">Lipase family protein</fullName>
    </submittedName>
</protein>
<sequence>MSDLSNFNNIYANLSESAYGDRPNNFPPNSNKKKEQIYDFSVNSTYKHKSGEVSFTQGGKNLPNNGVVYLQPDKTLHAEPIKSTYSVPKVNGGYEQVPYDTLKTYQKGLLTDEKAGFNAYFVTDTAKLNNDTKQTYLAIRGSDGASISSLNDWVSNDANFALTNTYIPQAKLANQALQEKIRELNAKAPDAVLNVTGHSLGTMVSAQAVAKLYQEDIKAFDKIGKVVLFDGPDVTKSLKMMGLSDKEIPKIGEKVTYYVNPFDIVSMLNRTEPLEKQFGKVNIIVPLHFNSTFDGQSSHDFGEFQMDAHGNPLVASKSFHPELLEAGEKLAKLIDKTISTLSVSVSITGLAGAIAGGITGLIALGLTAVQAKELYDSYQNIIQAAKKKSKAWNTAHIPDYQNRIRSATGAQKIELRAELLQSVAQDAVFQSEDMVIEIKTMVDEAKEKVQQTINETHRAVGNIVQYLDYWEVNALLSEFNLSQFWDTGNEEEIRSKTDNYQKEMEHFATTLMKVSQNIQEVDAQGAVGFSKLM</sequence>
<dbReference type="InterPro" id="IPR029058">
    <property type="entry name" value="AB_hydrolase_fold"/>
</dbReference>
<gene>
    <name evidence="2" type="ORF">GX453_02580</name>
</gene>
<dbReference type="EMBL" id="JAAYVO010000033">
    <property type="protein sequence ID" value="NLH34903.1"/>
    <property type="molecule type" value="Genomic_DNA"/>
</dbReference>
<dbReference type="Proteomes" id="UP000559962">
    <property type="component" value="Unassembled WGS sequence"/>
</dbReference>
<proteinExistence type="predicted"/>
<evidence type="ECO:0000256" key="1">
    <source>
        <dbReference type="SAM" id="Coils"/>
    </source>
</evidence>
<keyword evidence="1" id="KW-0175">Coiled coil</keyword>
<accession>A0A847J244</accession>
<dbReference type="SUPFAM" id="SSF53474">
    <property type="entry name" value="alpha/beta-Hydrolases"/>
    <property type="match status" value="1"/>
</dbReference>
<dbReference type="InterPro" id="IPR010297">
    <property type="entry name" value="DUF900_hydrolase"/>
</dbReference>
<evidence type="ECO:0000313" key="2">
    <source>
        <dbReference type="EMBL" id="NLH34903.1"/>
    </source>
</evidence>